<evidence type="ECO:0000256" key="2">
    <source>
        <dbReference type="SAM" id="MobiDB-lite"/>
    </source>
</evidence>
<accession>A0A1Z3U781</accession>
<dbReference type="Gene3D" id="3.30.70.940">
    <property type="entry name" value="NusG, N-terminal domain"/>
    <property type="match status" value="1"/>
</dbReference>
<dbReference type="KEGG" id="bvc:CEP68_06200"/>
<evidence type="ECO:0000259" key="3">
    <source>
        <dbReference type="Pfam" id="PF02357"/>
    </source>
</evidence>
<dbReference type="Proteomes" id="UP000197050">
    <property type="component" value="Chromosome"/>
</dbReference>
<gene>
    <name evidence="4" type="ORF">CEP68_06200</name>
</gene>
<feature type="region of interest" description="Disordered" evidence="2">
    <location>
        <begin position="1"/>
        <end position="40"/>
    </location>
</feature>
<sequence length="236" mass="26098">MSKANRRRRQKQRRDQRAAQAAAQAVRTAEARSAVPRKTTTDPLTDISALRVSVEDVMAAGVRTEPMRWVIVRCAAMAERKVMTAMQEHRIMAYLPTHRFYRRPRGVLQRAERPLMVGYVFVGLAPHQSEYDLHLIDGIAGLLKSDGVTARINPWTIVQIAAMEAAGAFDHTGPRKPAYTKDQLVRIVSGWAMGHHARVVEATDGGLRVQFEGVFKGSPVPVGEEQVEAVDIPAAA</sequence>
<evidence type="ECO:0000313" key="4">
    <source>
        <dbReference type="EMBL" id="ASE39123.1"/>
    </source>
</evidence>
<dbReference type="Pfam" id="PF02357">
    <property type="entry name" value="NusG"/>
    <property type="match status" value="1"/>
</dbReference>
<evidence type="ECO:0000256" key="1">
    <source>
        <dbReference type="ARBA" id="ARBA00023163"/>
    </source>
</evidence>
<dbReference type="RefSeq" id="WP_088582442.1">
    <property type="nucleotide sequence ID" value="NZ_CP022048.2"/>
</dbReference>
<dbReference type="AlphaFoldDB" id="A0A1Z3U781"/>
<dbReference type="GeneID" id="34014553"/>
<reference evidence="5" key="1">
    <citation type="submission" date="2017-06" db="EMBL/GenBank/DDBJ databases">
        <title>FDA dAtabase for Regulatory Grade micrObial Sequences (FDA-ARGOS): Supporting development and validation of Infectious Disease Dx tests.</title>
        <authorList>
            <person name="Minogue T."/>
            <person name="Wolcott M."/>
            <person name="Wasieloski L."/>
            <person name="Aguilar W."/>
            <person name="Moore D."/>
            <person name="Tallon L."/>
            <person name="Sadzewicz L."/>
            <person name="Sengamalay N."/>
            <person name="Ott S."/>
            <person name="Godinez A."/>
            <person name="Nagaraj S."/>
            <person name="Nadendla S."/>
            <person name="Geyer C."/>
            <person name="Sichtig H."/>
        </authorList>
    </citation>
    <scope>NUCLEOTIDE SEQUENCE [LARGE SCALE GENOMIC DNA]</scope>
    <source>
        <strain evidence="5">FDAARGOS_289</strain>
    </source>
</reference>
<organism evidence="4 5">
    <name type="scientific">Brevundimonas vesicularis</name>
    <name type="common">Pseudomonas vesicularis</name>
    <dbReference type="NCBI Taxonomy" id="41276"/>
    <lineage>
        <taxon>Bacteria</taxon>
        <taxon>Pseudomonadati</taxon>
        <taxon>Pseudomonadota</taxon>
        <taxon>Alphaproteobacteria</taxon>
        <taxon>Caulobacterales</taxon>
        <taxon>Caulobacteraceae</taxon>
        <taxon>Brevundimonas</taxon>
    </lineage>
</organism>
<dbReference type="GO" id="GO:0006354">
    <property type="term" value="P:DNA-templated transcription elongation"/>
    <property type="evidence" value="ECO:0007669"/>
    <property type="project" value="InterPro"/>
</dbReference>
<feature type="compositionally biased region" description="Low complexity" evidence="2">
    <location>
        <begin position="18"/>
        <end position="34"/>
    </location>
</feature>
<evidence type="ECO:0000313" key="5">
    <source>
        <dbReference type="Proteomes" id="UP000197050"/>
    </source>
</evidence>
<protein>
    <recommendedName>
        <fullName evidence="3">NusG-like N-terminal domain-containing protein</fullName>
    </recommendedName>
</protein>
<keyword evidence="1" id="KW-0804">Transcription</keyword>
<dbReference type="EMBL" id="CP022048">
    <property type="protein sequence ID" value="ASE39123.1"/>
    <property type="molecule type" value="Genomic_DNA"/>
</dbReference>
<proteinExistence type="predicted"/>
<name>A0A1Z3U781_BREVE</name>
<dbReference type="SUPFAM" id="SSF82679">
    <property type="entry name" value="N-utilization substance G protein NusG, N-terminal domain"/>
    <property type="match status" value="1"/>
</dbReference>
<dbReference type="InterPro" id="IPR036735">
    <property type="entry name" value="NGN_dom_sf"/>
</dbReference>
<dbReference type="InterPro" id="IPR006645">
    <property type="entry name" value="NGN-like_dom"/>
</dbReference>
<feature type="domain" description="NusG-like N-terminal" evidence="3">
    <location>
        <begin position="67"/>
        <end position="160"/>
    </location>
</feature>
<feature type="compositionally biased region" description="Basic residues" evidence="2">
    <location>
        <begin position="1"/>
        <end position="14"/>
    </location>
</feature>